<dbReference type="Pfam" id="PF00581">
    <property type="entry name" value="Rhodanese"/>
    <property type="match status" value="2"/>
</dbReference>
<dbReference type="eggNOG" id="COG2897">
    <property type="taxonomic scope" value="Bacteria"/>
</dbReference>
<gene>
    <name evidence="5" type="ordered locus">Mmar10_1494</name>
</gene>
<dbReference type="Proteomes" id="UP000001964">
    <property type="component" value="Chromosome"/>
</dbReference>
<evidence type="ECO:0000313" key="5">
    <source>
        <dbReference type="EMBL" id="ABI65786.1"/>
    </source>
</evidence>
<dbReference type="AlphaFoldDB" id="Q0APK1"/>
<keyword evidence="1 5" id="KW-0808">Transferase</keyword>
<dbReference type="GO" id="GO:0016784">
    <property type="term" value="F:3-mercaptopyruvate sulfurtransferase activity"/>
    <property type="evidence" value="ECO:0007669"/>
    <property type="project" value="UniProtKB-EC"/>
</dbReference>
<evidence type="ECO:0000259" key="4">
    <source>
        <dbReference type="PROSITE" id="PS50206"/>
    </source>
</evidence>
<keyword evidence="6" id="KW-1185">Reference proteome</keyword>
<feature type="domain" description="Rhodanese" evidence="4">
    <location>
        <begin position="16"/>
        <end position="129"/>
    </location>
</feature>
<proteinExistence type="predicted"/>
<evidence type="ECO:0000256" key="2">
    <source>
        <dbReference type="ARBA" id="ARBA00022737"/>
    </source>
</evidence>
<dbReference type="PANTHER" id="PTHR11364:SF27">
    <property type="entry name" value="SULFURTRANSFERASE"/>
    <property type="match status" value="1"/>
</dbReference>
<dbReference type="OrthoDB" id="9781034at2"/>
<dbReference type="PANTHER" id="PTHR11364">
    <property type="entry name" value="THIOSULFATE SULFERTANSFERASE"/>
    <property type="match status" value="1"/>
</dbReference>
<reference evidence="5 6" key="1">
    <citation type="submission" date="2006-08" db="EMBL/GenBank/DDBJ databases">
        <title>Complete sequence of Maricaulis maris MCS10.</title>
        <authorList>
            <consortium name="US DOE Joint Genome Institute"/>
            <person name="Copeland A."/>
            <person name="Lucas S."/>
            <person name="Lapidus A."/>
            <person name="Barry K."/>
            <person name="Detter J.C."/>
            <person name="Glavina del Rio T."/>
            <person name="Hammon N."/>
            <person name="Israni S."/>
            <person name="Dalin E."/>
            <person name="Tice H."/>
            <person name="Pitluck S."/>
            <person name="Saunders E."/>
            <person name="Brettin T."/>
            <person name="Bruce D."/>
            <person name="Han C."/>
            <person name="Tapia R."/>
            <person name="Gilna P."/>
            <person name="Schmutz J."/>
            <person name="Larimer F."/>
            <person name="Land M."/>
            <person name="Hauser L."/>
            <person name="Kyrpides N."/>
            <person name="Mikhailova N."/>
            <person name="Viollier P."/>
            <person name="Stephens C."/>
            <person name="Richardson P."/>
        </authorList>
    </citation>
    <scope>NUCLEOTIDE SEQUENCE [LARGE SCALE GENOMIC DNA]</scope>
    <source>
        <strain evidence="5 6">MCS10</strain>
    </source>
</reference>
<dbReference type="InterPro" id="IPR036873">
    <property type="entry name" value="Rhodanese-like_dom_sf"/>
</dbReference>
<evidence type="ECO:0000256" key="1">
    <source>
        <dbReference type="ARBA" id="ARBA00022679"/>
    </source>
</evidence>
<dbReference type="InterPro" id="IPR045078">
    <property type="entry name" value="TST/MPST-like"/>
</dbReference>
<dbReference type="Gene3D" id="3.40.250.10">
    <property type="entry name" value="Rhodanese-like domain"/>
    <property type="match status" value="2"/>
</dbReference>
<dbReference type="InterPro" id="IPR001763">
    <property type="entry name" value="Rhodanese-like_dom"/>
</dbReference>
<accession>Q0APK1</accession>
<feature type="compositionally biased region" description="Basic and acidic residues" evidence="3">
    <location>
        <begin position="263"/>
        <end position="276"/>
    </location>
</feature>
<dbReference type="CDD" id="cd01449">
    <property type="entry name" value="TST_Repeat_2"/>
    <property type="match status" value="1"/>
</dbReference>
<sequence length="276" mass="29508">MAQTLISAADAMSRLGDADTVFLDGSWTFPGGPQDGAEGCIPGSRPFDIDQVRDTANPLPHMLPDAETFTRHVRAMGINADSRLVIYDRFGLFSAARVWWMFKAMGHDQTQVLDGGLPAWVAAGGTIADSHDTSQQVGDFVACFKPERVIDRVGVEAAIRDGSAQILDSRGKARFTARVPEPRQGMRSGHMPGARNLPFTRLIGAGGRLAPDPALFESAGLDPHRPVITTCGSGVTACILSLALDCLGRQSAVYDGSWSEWGSRPDTEIETGRAPS</sequence>
<dbReference type="SUPFAM" id="SSF52821">
    <property type="entry name" value="Rhodanese/Cell cycle control phosphatase"/>
    <property type="match status" value="2"/>
</dbReference>
<dbReference type="KEGG" id="mmr:Mmar10_1494"/>
<dbReference type="STRING" id="394221.Mmar10_1494"/>
<feature type="domain" description="Rhodanese" evidence="4">
    <location>
        <begin position="160"/>
        <end position="270"/>
    </location>
</feature>
<dbReference type="HOGENOM" id="CLU_031618_3_0_5"/>
<evidence type="ECO:0000313" key="6">
    <source>
        <dbReference type="Proteomes" id="UP000001964"/>
    </source>
</evidence>
<dbReference type="PROSITE" id="PS50206">
    <property type="entry name" value="RHODANESE_3"/>
    <property type="match status" value="2"/>
</dbReference>
<dbReference type="CDD" id="cd01448">
    <property type="entry name" value="TST_Repeat_1"/>
    <property type="match status" value="1"/>
</dbReference>
<dbReference type="SMART" id="SM00450">
    <property type="entry name" value="RHOD"/>
    <property type="match status" value="2"/>
</dbReference>
<feature type="region of interest" description="Disordered" evidence="3">
    <location>
        <begin position="257"/>
        <end position="276"/>
    </location>
</feature>
<dbReference type="EMBL" id="CP000449">
    <property type="protein sequence ID" value="ABI65786.1"/>
    <property type="molecule type" value="Genomic_DNA"/>
</dbReference>
<protein>
    <submittedName>
        <fullName evidence="5">3-mercaptopyruvate sulfurtransferase</fullName>
        <ecNumber evidence="5">2.8.1.2</ecNumber>
    </submittedName>
</protein>
<dbReference type="EC" id="2.8.1.2" evidence="5"/>
<name>Q0APK1_MARMM</name>
<evidence type="ECO:0000256" key="3">
    <source>
        <dbReference type="SAM" id="MobiDB-lite"/>
    </source>
</evidence>
<keyword evidence="2" id="KW-0677">Repeat</keyword>
<dbReference type="RefSeq" id="WP_011643433.1">
    <property type="nucleotide sequence ID" value="NC_008347.1"/>
</dbReference>
<keyword evidence="5" id="KW-0670">Pyruvate</keyword>
<dbReference type="GO" id="GO:0004792">
    <property type="term" value="F:thiosulfate-cyanide sulfurtransferase activity"/>
    <property type="evidence" value="ECO:0007669"/>
    <property type="project" value="TreeGrafter"/>
</dbReference>
<organism evidence="5 6">
    <name type="scientific">Maricaulis maris (strain MCS10)</name>
    <name type="common">Caulobacter maris</name>
    <dbReference type="NCBI Taxonomy" id="394221"/>
    <lineage>
        <taxon>Bacteria</taxon>
        <taxon>Pseudomonadati</taxon>
        <taxon>Pseudomonadota</taxon>
        <taxon>Alphaproteobacteria</taxon>
        <taxon>Maricaulales</taxon>
        <taxon>Maricaulaceae</taxon>
        <taxon>Maricaulis</taxon>
    </lineage>
</organism>